<feature type="transmembrane region" description="Helical" evidence="7">
    <location>
        <begin position="238"/>
        <end position="263"/>
    </location>
</feature>
<dbReference type="GO" id="GO:0016887">
    <property type="term" value="F:ATP hydrolysis activity"/>
    <property type="evidence" value="ECO:0007669"/>
    <property type="project" value="InterPro"/>
</dbReference>
<evidence type="ECO:0000256" key="5">
    <source>
        <dbReference type="ARBA" id="ARBA00022989"/>
    </source>
</evidence>
<evidence type="ECO:0000256" key="6">
    <source>
        <dbReference type="ARBA" id="ARBA00023136"/>
    </source>
</evidence>
<gene>
    <name evidence="10" type="ORF">SAMN04489866_11333</name>
</gene>
<dbReference type="InterPro" id="IPR027417">
    <property type="entry name" value="P-loop_NTPase"/>
</dbReference>
<evidence type="ECO:0000256" key="4">
    <source>
        <dbReference type="ARBA" id="ARBA00022840"/>
    </source>
</evidence>
<feature type="domain" description="ABC transmembrane type-1" evidence="9">
    <location>
        <begin position="18"/>
        <end position="301"/>
    </location>
</feature>
<dbReference type="Gene3D" id="3.40.50.300">
    <property type="entry name" value="P-loop containing nucleotide triphosphate hydrolases"/>
    <property type="match status" value="1"/>
</dbReference>
<evidence type="ECO:0000256" key="2">
    <source>
        <dbReference type="ARBA" id="ARBA00022692"/>
    </source>
</evidence>
<comment type="subcellular location">
    <subcellularLocation>
        <location evidence="1">Cell membrane</location>
        <topology evidence="1">Multi-pass membrane protein</topology>
    </subcellularLocation>
</comment>
<evidence type="ECO:0000313" key="11">
    <source>
        <dbReference type="Proteomes" id="UP000198995"/>
    </source>
</evidence>
<keyword evidence="5 7" id="KW-1133">Transmembrane helix</keyword>
<dbReference type="NCBIfam" id="TIGR02857">
    <property type="entry name" value="CydD"/>
    <property type="match status" value="1"/>
</dbReference>
<dbReference type="PROSITE" id="PS50893">
    <property type="entry name" value="ABC_TRANSPORTER_2"/>
    <property type="match status" value="1"/>
</dbReference>
<dbReference type="InterPro" id="IPR003439">
    <property type="entry name" value="ABC_transporter-like_ATP-bd"/>
</dbReference>
<dbReference type="GO" id="GO:0005886">
    <property type="term" value="C:plasma membrane"/>
    <property type="evidence" value="ECO:0007669"/>
    <property type="project" value="UniProtKB-SubCell"/>
</dbReference>
<dbReference type="EMBL" id="FNAF01000013">
    <property type="protein sequence ID" value="SDE02166.1"/>
    <property type="molecule type" value="Genomic_DNA"/>
</dbReference>
<dbReference type="GO" id="GO:0140359">
    <property type="term" value="F:ABC-type transporter activity"/>
    <property type="evidence" value="ECO:0007669"/>
    <property type="project" value="InterPro"/>
</dbReference>
<dbReference type="PANTHER" id="PTHR24221:SF590">
    <property type="entry name" value="COMPONENT LINKED WITH THE ASSEMBLY OF CYTOCHROME' TRANSPORT TRANSMEMBRANE ATP-BINDING PROTEIN ABC TRANSPORTER CYDD-RELATED"/>
    <property type="match status" value="1"/>
</dbReference>
<evidence type="ECO:0000313" key="10">
    <source>
        <dbReference type="EMBL" id="SDE02166.1"/>
    </source>
</evidence>
<accession>A0A1G6ZKT5</accession>
<feature type="transmembrane region" description="Helical" evidence="7">
    <location>
        <begin position="126"/>
        <end position="150"/>
    </location>
</feature>
<evidence type="ECO:0000259" key="9">
    <source>
        <dbReference type="PROSITE" id="PS50929"/>
    </source>
</evidence>
<dbReference type="PANTHER" id="PTHR24221">
    <property type="entry name" value="ATP-BINDING CASSETTE SUB-FAMILY B"/>
    <property type="match status" value="1"/>
</dbReference>
<name>A0A1G6ZKT5_PEPNI</name>
<dbReference type="OrthoDB" id="9771903at2"/>
<keyword evidence="11" id="KW-1185">Reference proteome</keyword>
<dbReference type="InterPro" id="IPR014216">
    <property type="entry name" value="ABC_transptr_CydD"/>
</dbReference>
<feature type="domain" description="ABC transporter" evidence="8">
    <location>
        <begin position="332"/>
        <end position="565"/>
    </location>
</feature>
<dbReference type="Proteomes" id="UP000198995">
    <property type="component" value="Unassembled WGS sequence"/>
</dbReference>
<organism evidence="10 11">
    <name type="scientific">Peptococcus niger</name>
    <dbReference type="NCBI Taxonomy" id="2741"/>
    <lineage>
        <taxon>Bacteria</taxon>
        <taxon>Bacillati</taxon>
        <taxon>Bacillota</taxon>
        <taxon>Clostridia</taxon>
        <taxon>Eubacteriales</taxon>
        <taxon>Peptococcaceae</taxon>
        <taxon>Peptococcus</taxon>
    </lineage>
</organism>
<dbReference type="InterPro" id="IPR036640">
    <property type="entry name" value="ABC1_TM_sf"/>
</dbReference>
<dbReference type="SUPFAM" id="SSF90123">
    <property type="entry name" value="ABC transporter transmembrane region"/>
    <property type="match status" value="1"/>
</dbReference>
<evidence type="ECO:0000259" key="8">
    <source>
        <dbReference type="PROSITE" id="PS50893"/>
    </source>
</evidence>
<reference evidence="10 11" key="1">
    <citation type="submission" date="2016-10" db="EMBL/GenBank/DDBJ databases">
        <authorList>
            <person name="de Groot N.N."/>
        </authorList>
    </citation>
    <scope>NUCLEOTIDE SEQUENCE [LARGE SCALE GENOMIC DNA]</scope>
    <source>
        <strain evidence="10 11">DSM 20475</strain>
    </source>
</reference>
<feature type="transmembrane region" description="Helical" evidence="7">
    <location>
        <begin position="156"/>
        <end position="176"/>
    </location>
</feature>
<dbReference type="Pfam" id="PF00664">
    <property type="entry name" value="ABC_membrane"/>
    <property type="match status" value="1"/>
</dbReference>
<feature type="transmembrane region" description="Helical" evidence="7">
    <location>
        <begin position="12"/>
        <end position="33"/>
    </location>
</feature>
<dbReference type="CDD" id="cd18584">
    <property type="entry name" value="ABC_6TM_AarD_CydD"/>
    <property type="match status" value="1"/>
</dbReference>
<dbReference type="RefSeq" id="WP_091792289.1">
    <property type="nucleotide sequence ID" value="NZ_FNAF01000013.1"/>
</dbReference>
<feature type="transmembrane region" description="Helical" evidence="7">
    <location>
        <begin position="53"/>
        <end position="72"/>
    </location>
</feature>
<dbReference type="SUPFAM" id="SSF52540">
    <property type="entry name" value="P-loop containing nucleoside triphosphate hydrolases"/>
    <property type="match status" value="1"/>
</dbReference>
<dbReference type="Gene3D" id="1.20.1560.10">
    <property type="entry name" value="ABC transporter type 1, transmembrane domain"/>
    <property type="match status" value="1"/>
</dbReference>
<dbReference type="AlphaFoldDB" id="A0A1G6ZKT5"/>
<evidence type="ECO:0000256" key="1">
    <source>
        <dbReference type="ARBA" id="ARBA00004651"/>
    </source>
</evidence>
<dbReference type="InterPro" id="IPR003593">
    <property type="entry name" value="AAA+_ATPase"/>
</dbReference>
<dbReference type="GO" id="GO:0042883">
    <property type="term" value="P:cysteine transport"/>
    <property type="evidence" value="ECO:0007669"/>
    <property type="project" value="InterPro"/>
</dbReference>
<dbReference type="Pfam" id="PF00005">
    <property type="entry name" value="ABC_tran"/>
    <property type="match status" value="1"/>
</dbReference>
<protein>
    <submittedName>
        <fullName evidence="10">ATP-binding cassette, subfamily C, CydD</fullName>
    </submittedName>
</protein>
<dbReference type="InterPro" id="IPR039421">
    <property type="entry name" value="Type_1_exporter"/>
</dbReference>
<keyword evidence="2 7" id="KW-0812">Transmembrane</keyword>
<keyword evidence="4 10" id="KW-0067">ATP-binding</keyword>
<dbReference type="STRING" id="2741.SAMN04489866_11333"/>
<sequence>MVNKNLVKELKQAPGFFVGTILLALVGAFATVLEYWSLASLINGIIFTHADEQTLWANLLWTLVGLGLKVLARAMSDYFGLRLSEKVQGELRRALLEKVRRANPLETQSVSIGKLMSTYLEGVDSLAVYFHSYLPQLVKSCAIPVCFLIFILPRDWISGLILMVTLPLIPFFMILIGKWTQSMTRLQWDKLLTLAAYLQDVLRGLETLKVLGRSRQQGQRIAQVSETYRITTLRVQRWAFLSALVLELAATLSIAVVAVGLGLRLVNGELTYLPALFILLLAPEYYQPMRELGGFFHAGLDADEAAKDIYAFLARPDMMPAEAQLSTAFESLEFKNVSYTYPGADQPAVKNIQFSWHAGEKLALVGASGSGKTTLMHLALGFLRPTEGVILRNGQPLSEKGGNWGPSIGFVPQDPHVFRETIGENIAMCQAADKEKVRQAADRAGLSTLIADFPEGLDTPVGQGVHTLSGGQTALLALARVFYRSPEAIFLDEPTDHLDLKSEKKVLAALETLLADRSAFIIAHRLHTIRDADKVLVMSHGGIIEQGNYRTLMQEKGAFYALVGGERHA</sequence>
<keyword evidence="6 7" id="KW-0472">Membrane</keyword>
<dbReference type="InterPro" id="IPR011527">
    <property type="entry name" value="ABC1_TM_dom"/>
</dbReference>
<dbReference type="PROSITE" id="PS50929">
    <property type="entry name" value="ABC_TM1F"/>
    <property type="match status" value="1"/>
</dbReference>
<dbReference type="SMART" id="SM00382">
    <property type="entry name" value="AAA"/>
    <property type="match status" value="1"/>
</dbReference>
<evidence type="ECO:0000256" key="7">
    <source>
        <dbReference type="SAM" id="Phobius"/>
    </source>
</evidence>
<keyword evidence="3" id="KW-0547">Nucleotide-binding</keyword>
<proteinExistence type="predicted"/>
<evidence type="ECO:0000256" key="3">
    <source>
        <dbReference type="ARBA" id="ARBA00022741"/>
    </source>
</evidence>
<dbReference type="GO" id="GO:0005524">
    <property type="term" value="F:ATP binding"/>
    <property type="evidence" value="ECO:0007669"/>
    <property type="project" value="UniProtKB-KW"/>
</dbReference>